<dbReference type="EMBL" id="DSUH01000080">
    <property type="protein sequence ID" value="HGU31963.1"/>
    <property type="molecule type" value="Genomic_DNA"/>
</dbReference>
<keyword evidence="6" id="KW-0902">Two-component regulatory system</keyword>
<dbReference type="InterPro" id="IPR003661">
    <property type="entry name" value="HisK_dim/P_dom"/>
</dbReference>
<evidence type="ECO:0000256" key="6">
    <source>
        <dbReference type="ARBA" id="ARBA00023012"/>
    </source>
</evidence>
<proteinExistence type="predicted"/>
<dbReference type="Gene3D" id="1.10.287.130">
    <property type="match status" value="1"/>
</dbReference>
<evidence type="ECO:0000259" key="11">
    <source>
        <dbReference type="PROSITE" id="PS50110"/>
    </source>
</evidence>
<dbReference type="GO" id="GO:0006355">
    <property type="term" value="P:regulation of DNA-templated transcription"/>
    <property type="evidence" value="ECO:0007669"/>
    <property type="project" value="InterPro"/>
</dbReference>
<dbReference type="InterPro" id="IPR001789">
    <property type="entry name" value="Sig_transdc_resp-reg_receiver"/>
</dbReference>
<dbReference type="NCBIfam" id="TIGR00229">
    <property type="entry name" value="sensory_box"/>
    <property type="match status" value="1"/>
</dbReference>
<dbReference type="InterPro" id="IPR036890">
    <property type="entry name" value="HATPase_C_sf"/>
</dbReference>
<dbReference type="SMART" id="SM00448">
    <property type="entry name" value="REC"/>
    <property type="match status" value="1"/>
</dbReference>
<evidence type="ECO:0000256" key="7">
    <source>
        <dbReference type="ARBA" id="ARBA00023015"/>
    </source>
</evidence>
<dbReference type="Pfam" id="PF02518">
    <property type="entry name" value="HATPase_c"/>
    <property type="match status" value="1"/>
</dbReference>
<reference evidence="13" key="1">
    <citation type="journal article" date="2020" name="mSystems">
        <title>Genome- and Community-Level Interaction Insights into Carbon Utilization and Element Cycling Functions of Hydrothermarchaeota in Hydrothermal Sediment.</title>
        <authorList>
            <person name="Zhou Z."/>
            <person name="Liu Y."/>
            <person name="Xu W."/>
            <person name="Pan J."/>
            <person name="Luo Z.H."/>
            <person name="Li M."/>
        </authorList>
    </citation>
    <scope>NUCLEOTIDE SEQUENCE [LARGE SCALE GENOMIC DNA]</scope>
    <source>
        <strain evidence="13">SpSt-477</strain>
    </source>
</reference>
<dbReference type="InterPro" id="IPR011006">
    <property type="entry name" value="CheY-like_superfamily"/>
</dbReference>
<dbReference type="AlphaFoldDB" id="A0A7C4MLV1"/>
<dbReference type="EC" id="2.7.13.3" evidence="2"/>
<evidence type="ECO:0000256" key="3">
    <source>
        <dbReference type="ARBA" id="ARBA00022553"/>
    </source>
</evidence>
<protein>
    <recommendedName>
        <fullName evidence="2">histidine kinase</fullName>
        <ecNumber evidence="2">2.7.13.3</ecNumber>
    </recommendedName>
</protein>
<dbReference type="InterPro" id="IPR003594">
    <property type="entry name" value="HATPase_dom"/>
</dbReference>
<keyword evidence="8" id="KW-0804">Transcription</keyword>
<evidence type="ECO:0000259" key="12">
    <source>
        <dbReference type="PROSITE" id="PS50112"/>
    </source>
</evidence>
<dbReference type="PROSITE" id="PS50109">
    <property type="entry name" value="HIS_KIN"/>
    <property type="match status" value="1"/>
</dbReference>
<dbReference type="CDD" id="cd00082">
    <property type="entry name" value="HisKA"/>
    <property type="match status" value="1"/>
</dbReference>
<dbReference type="GO" id="GO:0000155">
    <property type="term" value="F:phosphorelay sensor kinase activity"/>
    <property type="evidence" value="ECO:0007669"/>
    <property type="project" value="InterPro"/>
</dbReference>
<evidence type="ECO:0000259" key="10">
    <source>
        <dbReference type="PROSITE" id="PS50109"/>
    </source>
</evidence>
<dbReference type="InterPro" id="IPR004358">
    <property type="entry name" value="Sig_transdc_His_kin-like_C"/>
</dbReference>
<gene>
    <name evidence="13" type="ORF">ENS29_03795</name>
</gene>
<evidence type="ECO:0000256" key="8">
    <source>
        <dbReference type="ARBA" id="ARBA00023163"/>
    </source>
</evidence>
<dbReference type="SMART" id="SM00387">
    <property type="entry name" value="HATPase_c"/>
    <property type="match status" value="1"/>
</dbReference>
<evidence type="ECO:0000256" key="4">
    <source>
        <dbReference type="ARBA" id="ARBA00022679"/>
    </source>
</evidence>
<dbReference type="InterPro" id="IPR005467">
    <property type="entry name" value="His_kinase_dom"/>
</dbReference>
<keyword evidence="5" id="KW-0418">Kinase</keyword>
<dbReference type="SMART" id="SM00388">
    <property type="entry name" value="HisKA"/>
    <property type="match status" value="1"/>
</dbReference>
<sequence length="519" mass="57601">MKSESEMTILVIDDEQNIREGSQRILSRMGYGVLTASNGQDGLALVQAQPVSIVLLDLKMPGMDGMEVLTHIRLFDPEILVIVITGYATIETAIEAMKKGAYDFIPKPFEPDQLRIVINRARERLRLIDETRRLERERERNLADLGTEKSRIRTIVETLPNGVLVTNVEGRIALMNPAFRWLMEIEGEVPAGTPVESCISEAGLLQMIREVSKRKERNGAADAKYEFAVGEQKFLQAIAKPVWSESGECVGAVVNLTDITTMKLLDRLKNEFVAKVSHELRSPLSTIHEQLALVLRDMAEKESSRDQYLLSRAKEKTQGLISLIGDLLDLSHIEAGNVCKDRKPVQLAELLKNIVDFLGTKAKAKRQHLELELPQEPLPLIEADPMAIESIFGNLITNAIHYTQEEGRIIVRVSRKPAGEAAVSPAGKTADSTSPAPSSTEWIRVDVIDNGFGIEERHLENIFKRFYRVKNEKTRFITGTGLGLPIVKGLLDELGGRISVQSVPDQGSTFTVLLPVCAG</sequence>
<dbReference type="InterPro" id="IPR036097">
    <property type="entry name" value="HisK_dim/P_sf"/>
</dbReference>
<dbReference type="GO" id="GO:0005886">
    <property type="term" value="C:plasma membrane"/>
    <property type="evidence" value="ECO:0007669"/>
    <property type="project" value="TreeGrafter"/>
</dbReference>
<dbReference type="Pfam" id="PF00072">
    <property type="entry name" value="Response_reg"/>
    <property type="match status" value="1"/>
</dbReference>
<dbReference type="PANTHER" id="PTHR43047">
    <property type="entry name" value="TWO-COMPONENT HISTIDINE PROTEIN KINASE"/>
    <property type="match status" value="1"/>
</dbReference>
<dbReference type="Gene3D" id="3.40.50.2300">
    <property type="match status" value="1"/>
</dbReference>
<dbReference type="PROSITE" id="PS50110">
    <property type="entry name" value="RESPONSE_REGULATORY"/>
    <property type="match status" value="1"/>
</dbReference>
<keyword evidence="7" id="KW-0805">Transcription regulation</keyword>
<dbReference type="PANTHER" id="PTHR43047:SF72">
    <property type="entry name" value="OSMOSENSING HISTIDINE PROTEIN KINASE SLN1"/>
    <property type="match status" value="1"/>
</dbReference>
<dbReference type="CDD" id="cd00130">
    <property type="entry name" value="PAS"/>
    <property type="match status" value="1"/>
</dbReference>
<keyword evidence="3 9" id="KW-0597">Phosphoprotein</keyword>
<dbReference type="Pfam" id="PF00989">
    <property type="entry name" value="PAS"/>
    <property type="match status" value="1"/>
</dbReference>
<dbReference type="Gene3D" id="3.30.450.20">
    <property type="entry name" value="PAS domain"/>
    <property type="match status" value="1"/>
</dbReference>
<evidence type="ECO:0000256" key="1">
    <source>
        <dbReference type="ARBA" id="ARBA00000085"/>
    </source>
</evidence>
<dbReference type="GO" id="GO:0009927">
    <property type="term" value="F:histidine phosphotransfer kinase activity"/>
    <property type="evidence" value="ECO:0007669"/>
    <property type="project" value="TreeGrafter"/>
</dbReference>
<feature type="modified residue" description="4-aspartylphosphate" evidence="9">
    <location>
        <position position="57"/>
    </location>
</feature>
<feature type="domain" description="Histidine kinase" evidence="10">
    <location>
        <begin position="275"/>
        <end position="518"/>
    </location>
</feature>
<dbReference type="SUPFAM" id="SSF52172">
    <property type="entry name" value="CheY-like"/>
    <property type="match status" value="1"/>
</dbReference>
<accession>A0A7C4MLV1</accession>
<dbReference type="SUPFAM" id="SSF55785">
    <property type="entry name" value="PYP-like sensor domain (PAS domain)"/>
    <property type="match status" value="1"/>
</dbReference>
<dbReference type="FunFam" id="3.40.50.2300:FF:000018">
    <property type="entry name" value="DNA-binding transcriptional regulator NtrC"/>
    <property type="match status" value="1"/>
</dbReference>
<dbReference type="SMART" id="SM00091">
    <property type="entry name" value="PAS"/>
    <property type="match status" value="1"/>
</dbReference>
<evidence type="ECO:0000256" key="9">
    <source>
        <dbReference type="PROSITE-ProRule" id="PRU00169"/>
    </source>
</evidence>
<dbReference type="Gene3D" id="3.30.565.10">
    <property type="entry name" value="Histidine kinase-like ATPase, C-terminal domain"/>
    <property type="match status" value="1"/>
</dbReference>
<dbReference type="PRINTS" id="PR00344">
    <property type="entry name" value="BCTRLSENSOR"/>
</dbReference>
<dbReference type="InterPro" id="IPR013767">
    <property type="entry name" value="PAS_fold"/>
</dbReference>
<evidence type="ECO:0000256" key="5">
    <source>
        <dbReference type="ARBA" id="ARBA00022777"/>
    </source>
</evidence>
<comment type="catalytic activity">
    <reaction evidence="1">
        <text>ATP + protein L-histidine = ADP + protein N-phospho-L-histidine.</text>
        <dbReference type="EC" id="2.7.13.3"/>
    </reaction>
</comment>
<evidence type="ECO:0000256" key="2">
    <source>
        <dbReference type="ARBA" id="ARBA00012438"/>
    </source>
</evidence>
<dbReference type="InterPro" id="IPR000014">
    <property type="entry name" value="PAS"/>
</dbReference>
<dbReference type="CDD" id="cd00075">
    <property type="entry name" value="HATPase"/>
    <property type="match status" value="1"/>
</dbReference>
<dbReference type="SUPFAM" id="SSF47384">
    <property type="entry name" value="Homodimeric domain of signal transducing histidine kinase"/>
    <property type="match status" value="1"/>
</dbReference>
<dbReference type="Pfam" id="PF00512">
    <property type="entry name" value="HisKA"/>
    <property type="match status" value="1"/>
</dbReference>
<dbReference type="FunFam" id="3.30.565.10:FF:000006">
    <property type="entry name" value="Sensor histidine kinase WalK"/>
    <property type="match status" value="1"/>
</dbReference>
<dbReference type="InterPro" id="IPR035965">
    <property type="entry name" value="PAS-like_dom_sf"/>
</dbReference>
<dbReference type="SUPFAM" id="SSF55874">
    <property type="entry name" value="ATPase domain of HSP90 chaperone/DNA topoisomerase II/histidine kinase"/>
    <property type="match status" value="1"/>
</dbReference>
<organism evidence="13">
    <name type="scientific">Desulfatirhabdium butyrativorans</name>
    <dbReference type="NCBI Taxonomy" id="340467"/>
    <lineage>
        <taxon>Bacteria</taxon>
        <taxon>Pseudomonadati</taxon>
        <taxon>Thermodesulfobacteriota</taxon>
        <taxon>Desulfobacteria</taxon>
        <taxon>Desulfobacterales</taxon>
        <taxon>Desulfatirhabdiaceae</taxon>
        <taxon>Desulfatirhabdium</taxon>
    </lineage>
</organism>
<comment type="caution">
    <text evidence="13">The sequence shown here is derived from an EMBL/GenBank/DDBJ whole genome shotgun (WGS) entry which is preliminary data.</text>
</comment>
<name>A0A7C4MLV1_9BACT</name>
<feature type="domain" description="PAS" evidence="12">
    <location>
        <begin position="148"/>
        <end position="183"/>
    </location>
</feature>
<dbReference type="PROSITE" id="PS50112">
    <property type="entry name" value="PAS"/>
    <property type="match status" value="1"/>
</dbReference>
<evidence type="ECO:0000313" key="13">
    <source>
        <dbReference type="EMBL" id="HGU31963.1"/>
    </source>
</evidence>
<keyword evidence="4" id="KW-0808">Transferase</keyword>
<feature type="domain" description="Response regulatory" evidence="11">
    <location>
        <begin position="8"/>
        <end position="122"/>
    </location>
</feature>